<name>N9TSA7_9BACT</name>
<keyword evidence="2" id="KW-1133">Transmembrane helix</keyword>
<dbReference type="PATRIC" id="fig|1188235.3.peg.568"/>
<keyword evidence="2" id="KW-0812">Transmembrane</keyword>
<protein>
    <recommendedName>
        <fullName evidence="5">Transmembrane protein</fullName>
    </recommendedName>
</protein>
<dbReference type="NCBIfam" id="NF045829">
    <property type="entry name" value="UU052_fam"/>
    <property type="match status" value="1"/>
</dbReference>
<evidence type="ECO:0008006" key="5">
    <source>
        <dbReference type="Google" id="ProtNLM"/>
    </source>
</evidence>
<dbReference type="Proteomes" id="UP000013220">
    <property type="component" value="Unassembled WGS sequence"/>
</dbReference>
<dbReference type="OrthoDB" id="396713at2"/>
<gene>
    <name evidence="3" type="ORF">MBVG_5570</name>
</gene>
<proteinExistence type="predicted"/>
<dbReference type="AlphaFoldDB" id="N9TSA7"/>
<evidence type="ECO:0000256" key="1">
    <source>
        <dbReference type="SAM" id="MobiDB-lite"/>
    </source>
</evidence>
<dbReference type="STRING" id="1188235.MBVG_5570"/>
<sequence>MSKNKIIYSLGLITSITTPLAFISARLDDPKPPVNPGNNKPEEKPKTTDPNFATFKEKNNKKIAETIDKSIELITSFLKDQILKNKSDTETDYQTRLSRQIYLEKLLEFYETNKENIKKEPDKYGMYITFPYVLSREKNYINGTVEFNNKQYENIIYGKGDDKLTKYDRAIDPSKIKKVAEELNIVDEKRFESAIEKYTGSLLEEIKSIALDDSDILKIGKDYDFVNKKANVDGKQQTILTVQNPKGYKNWDEYIIDKFKTRFIEFDLRQNQEFIIEEPTPTQPQDIPYIPPLVPNKPVKVLPVETKLESLPILSPLVRAEYSTNSIENLNILASQKLKDVFFFNNPINTKYQYEVQEITQNSAKVAIYDKEKPNLKRTYVTEFSLESNQDTYKQEILYNQIKAINDIALKFYDSLGLDEHLKYEKLANQVLINTVFGLVDQFTKTIYSLNYIIYQNERIEKLTEDYRNSKISIDEAYRDSANTFLTAIASSKFNGVGSWNAVPNAYNHLINVYKVDVLRHNKDVIFKNIENMKQYAEKINSDQLQYNSNTIEQFVDVINKRIHKLKAVATVNNYTINEWFNGYVKLIGKIKENFLTMRTLAQPKEIKDEKSAIEFDLAYKKAQEEIKEQNNSVHKVQEIFGISIAVIGSLLILLTIILALVNIKKSKKYKLKTLYAVLTSLSLSLIIIGSILIFI</sequence>
<keyword evidence="4" id="KW-1185">Reference proteome</keyword>
<organism evidence="3 4">
    <name type="scientific">Mycoplasmopsis bovigenitalium 51080</name>
    <dbReference type="NCBI Taxonomy" id="1188235"/>
    <lineage>
        <taxon>Bacteria</taxon>
        <taxon>Bacillati</taxon>
        <taxon>Mycoplasmatota</taxon>
        <taxon>Mycoplasmoidales</taxon>
        <taxon>Metamycoplasmataceae</taxon>
        <taxon>Mycoplasmopsis</taxon>
    </lineage>
</organism>
<evidence type="ECO:0000313" key="3">
    <source>
        <dbReference type="EMBL" id="ENY69039.1"/>
    </source>
</evidence>
<comment type="caution">
    <text evidence="3">The sequence shown here is derived from an EMBL/GenBank/DDBJ whole genome shotgun (WGS) entry which is preliminary data.</text>
</comment>
<dbReference type="InterPro" id="IPR054788">
    <property type="entry name" value="MSC_0620_UU052-like"/>
</dbReference>
<dbReference type="EMBL" id="AORH01000033">
    <property type="protein sequence ID" value="ENY69039.1"/>
    <property type="molecule type" value="Genomic_DNA"/>
</dbReference>
<feature type="transmembrane region" description="Helical" evidence="2">
    <location>
        <begin position="640"/>
        <end position="662"/>
    </location>
</feature>
<evidence type="ECO:0000256" key="2">
    <source>
        <dbReference type="SAM" id="Phobius"/>
    </source>
</evidence>
<dbReference type="eggNOG" id="ENOG5033T9M">
    <property type="taxonomic scope" value="Bacteria"/>
</dbReference>
<feature type="region of interest" description="Disordered" evidence="1">
    <location>
        <begin position="27"/>
        <end position="53"/>
    </location>
</feature>
<dbReference type="RefSeq" id="WP_004421367.1">
    <property type="nucleotide sequence ID" value="NZ_AORH01000033.1"/>
</dbReference>
<reference evidence="3 4" key="1">
    <citation type="journal article" date="2013" name="Genome Announc.">
        <title>Draft Genome Sequences of Mycoplasma alkalescens, Mycoplasma arginini, and Mycoplasma bovigenitalium, Three Species with Equivocal Pathogenic Status for Cattle.</title>
        <authorList>
            <person name="Manso-Silvan L."/>
            <person name="Tardy F."/>
            <person name="Baranowski E."/>
            <person name="Barre A."/>
            <person name="Blanchard A."/>
            <person name="Breton M."/>
            <person name="Couture C."/>
            <person name="Citti C."/>
            <person name="Dordet-Frisoni E."/>
            <person name="Dupuy V."/>
            <person name="Gaurivaud P."/>
            <person name="Jacob D."/>
            <person name="Lemaitre C."/>
            <person name="Nikolski M."/>
            <person name="Nouvel L.X."/>
            <person name="Poumarat F."/>
            <person name="Thebault P."/>
            <person name="Theil S."/>
            <person name="Thiaucourt F."/>
            <person name="Sirand-Pugnet P."/>
        </authorList>
    </citation>
    <scope>NUCLEOTIDE SEQUENCE [LARGE SCALE GENOMIC DNA]</scope>
    <source>
        <strain evidence="3 4">51080</strain>
    </source>
</reference>
<accession>N9TSA7</accession>
<evidence type="ECO:0000313" key="4">
    <source>
        <dbReference type="Proteomes" id="UP000013220"/>
    </source>
</evidence>
<keyword evidence="2" id="KW-0472">Membrane</keyword>
<feature type="transmembrane region" description="Helical" evidence="2">
    <location>
        <begin position="674"/>
        <end position="695"/>
    </location>
</feature>